<name>A0ABR1GE82_AURAN</name>
<proteinExistence type="inferred from homology"/>
<evidence type="ECO:0000259" key="3">
    <source>
        <dbReference type="Pfam" id="PF02374"/>
    </source>
</evidence>
<dbReference type="InterPro" id="IPR025723">
    <property type="entry name" value="ArsA/GET3_ATPase-like"/>
</dbReference>
<evidence type="ECO:0000313" key="5">
    <source>
        <dbReference type="Proteomes" id="UP001363151"/>
    </source>
</evidence>
<keyword evidence="5" id="KW-1185">Reference proteome</keyword>
<dbReference type="Pfam" id="PF02374">
    <property type="entry name" value="ArsA_ATPase"/>
    <property type="match status" value="2"/>
</dbReference>
<accession>A0ABR1GE82</accession>
<dbReference type="SUPFAM" id="SSF52540">
    <property type="entry name" value="P-loop containing nucleoside triphosphate hydrolases"/>
    <property type="match status" value="2"/>
</dbReference>
<comment type="similarity">
    <text evidence="1">Belongs to the arsA ATPase family.</text>
</comment>
<dbReference type="NCBIfam" id="TIGR00345">
    <property type="entry name" value="GET3_arsA_TRC40"/>
    <property type="match status" value="1"/>
</dbReference>
<dbReference type="InterPro" id="IPR027417">
    <property type="entry name" value="P-loop_NTPase"/>
</dbReference>
<comment type="caution">
    <text evidence="4">The sequence shown here is derived from an EMBL/GenBank/DDBJ whole genome shotgun (WGS) entry which is preliminary data.</text>
</comment>
<evidence type="ECO:0000256" key="2">
    <source>
        <dbReference type="SAM" id="MobiDB-lite"/>
    </source>
</evidence>
<evidence type="ECO:0000313" key="4">
    <source>
        <dbReference type="EMBL" id="KAK7254116.1"/>
    </source>
</evidence>
<dbReference type="PANTHER" id="PTHR10803">
    <property type="entry name" value="ARSENICAL PUMP-DRIVING ATPASE ARSENITE-TRANSLOCATING ATPASE"/>
    <property type="match status" value="1"/>
</dbReference>
<sequence length="357" mass="35931">MSGCRVGDDVERCRGDRPAAAPRALPGDLPRVLAGKKFVFFTGKGGQGKTSVACATALALADGGRKTLLVSTDPASNLGQALGLADGGLAGVSAAVGAPSSVCGNLWAANAAAAYRKKALRALMARGADDDELDRAEEGLAGQCTVEIAAFDAFAGVLARPDAAYDVVVFDTAPTGHTLRLLGLAWEWTAFFGKSPTGASCLGPVEALAAQAETFAAARAALADGARTALLLVARPESSALAEAARTPLASSRRRRRQLGSCSTGVLETPGDDALARGPPTVVLLVGKGGVGKTTLRGGAGAGLAARRLRTHVTTTDPAAHVAATLGSSIPNLTVDAVDAAAATRAYAERAVAPRAR</sequence>
<dbReference type="CDD" id="cd02035">
    <property type="entry name" value="ArsA"/>
    <property type="match status" value="1"/>
</dbReference>
<dbReference type="Gene3D" id="3.40.50.300">
    <property type="entry name" value="P-loop containing nucleotide triphosphate hydrolases"/>
    <property type="match status" value="2"/>
</dbReference>
<gene>
    <name evidence="4" type="ORF">SO694_00008239</name>
</gene>
<protein>
    <submittedName>
        <fullName evidence="4">Anion-transporting ATPase</fullName>
    </submittedName>
</protein>
<evidence type="ECO:0000256" key="1">
    <source>
        <dbReference type="ARBA" id="ARBA00011040"/>
    </source>
</evidence>
<feature type="domain" description="ArsA/GET3 Anion-transporting ATPase-like" evidence="3">
    <location>
        <begin position="37"/>
        <end position="247"/>
    </location>
</feature>
<organism evidence="4 5">
    <name type="scientific">Aureococcus anophagefferens</name>
    <name type="common">Harmful bloom alga</name>
    <dbReference type="NCBI Taxonomy" id="44056"/>
    <lineage>
        <taxon>Eukaryota</taxon>
        <taxon>Sar</taxon>
        <taxon>Stramenopiles</taxon>
        <taxon>Ochrophyta</taxon>
        <taxon>Pelagophyceae</taxon>
        <taxon>Pelagomonadales</taxon>
        <taxon>Pelagomonadaceae</taxon>
        <taxon>Aureococcus</taxon>
    </lineage>
</organism>
<reference evidence="4 5" key="1">
    <citation type="submission" date="2024-03" db="EMBL/GenBank/DDBJ databases">
        <title>Aureococcus anophagefferens CCMP1851 and Kratosvirus quantuckense: Draft genome of a second virus-susceptible host strain in the model system.</title>
        <authorList>
            <person name="Chase E."/>
            <person name="Truchon A.R."/>
            <person name="Schepens W."/>
            <person name="Wilhelm S.W."/>
        </authorList>
    </citation>
    <scope>NUCLEOTIDE SEQUENCE [LARGE SCALE GENOMIC DNA]</scope>
    <source>
        <strain evidence="4 5">CCMP1851</strain>
    </source>
</reference>
<dbReference type="EMBL" id="JBBJCI010000032">
    <property type="protein sequence ID" value="KAK7254116.1"/>
    <property type="molecule type" value="Genomic_DNA"/>
</dbReference>
<dbReference type="InterPro" id="IPR016300">
    <property type="entry name" value="ATPase_ArsA/GET3"/>
</dbReference>
<feature type="domain" description="ArsA/GET3 Anion-transporting ATPase-like" evidence="3">
    <location>
        <begin position="282"/>
        <end position="326"/>
    </location>
</feature>
<dbReference type="PANTHER" id="PTHR10803:SF3">
    <property type="entry name" value="ATPASE GET3"/>
    <property type="match status" value="1"/>
</dbReference>
<dbReference type="Proteomes" id="UP001363151">
    <property type="component" value="Unassembled WGS sequence"/>
</dbReference>
<feature type="region of interest" description="Disordered" evidence="2">
    <location>
        <begin position="245"/>
        <end position="274"/>
    </location>
</feature>